<gene>
    <name evidence="8" type="ORF">Dda_2599</name>
</gene>
<keyword evidence="4" id="KW-0863">Zinc-finger</keyword>
<comment type="caution">
    <text evidence="8">The sequence shown here is derived from an EMBL/GenBank/DDBJ whole genome shotgun (WGS) entry which is preliminary data.</text>
</comment>
<dbReference type="GO" id="GO:0008270">
    <property type="term" value="F:zinc ion binding"/>
    <property type="evidence" value="ECO:0007669"/>
    <property type="project" value="UniProtKB-KW"/>
</dbReference>
<evidence type="ECO:0000256" key="4">
    <source>
        <dbReference type="ARBA" id="ARBA00022771"/>
    </source>
</evidence>
<dbReference type="GO" id="GO:0005634">
    <property type="term" value="C:nucleus"/>
    <property type="evidence" value="ECO:0007669"/>
    <property type="project" value="UniProtKB-SubCell"/>
</dbReference>
<dbReference type="PANTHER" id="PTHR24406">
    <property type="entry name" value="TRANSCRIPTIONAL REPRESSOR CTCFL-RELATED"/>
    <property type="match status" value="1"/>
</dbReference>
<protein>
    <recommendedName>
        <fullName evidence="7">C2H2-type domain-containing protein</fullName>
    </recommendedName>
</protein>
<dbReference type="AlphaFoldDB" id="A0AAD6IZW0"/>
<evidence type="ECO:0000256" key="6">
    <source>
        <dbReference type="ARBA" id="ARBA00023242"/>
    </source>
</evidence>
<evidence type="ECO:0000259" key="7">
    <source>
        <dbReference type="SMART" id="SM00355"/>
    </source>
</evidence>
<sequence>MCSTESQCRATRGHDIPPEIRTFLELDEIEDLALSYGYCPVCNIAFTDRDTLRRHFNDSCWHIYCHICRKIFANPAQVEEHYNNHHKVPVSGCLQCKYKFSPDEDIEHHWRETGCHILCVGCGNWQFREMMDYHRIERPSCGQAYENQRAARNNLPVNRGTAARIVPWAPQEKREAPVSFICFGCGQSFETITLLVTHWESGTCPARITEADVGYTFATWRKCVPFIHEIENGTETITALWNHKKVTPTYPGAPAPFLCIGHCGSFHHLSKLLQHTESPHCPITLTEATGGLIAQLKQNVYRDSIITKFKNMRNIRPERMFAVPPDYEKPYDFKSITIIQDHISCIVAKLGPILHRVKPFSTNCGTERSLRFRSMAQTRNLLLDVRMEIAATRLKFLRVGGYPESRIKFKMSEVFFFSRGREAVIRLDCFLSEVESFLDVVQLELKK</sequence>
<accession>A0AAD6IZW0</accession>
<evidence type="ECO:0000313" key="9">
    <source>
        <dbReference type="Proteomes" id="UP001221413"/>
    </source>
</evidence>
<comment type="subcellular location">
    <subcellularLocation>
        <location evidence="1">Nucleus</location>
    </subcellularLocation>
</comment>
<reference evidence="8" key="1">
    <citation type="submission" date="2023-01" db="EMBL/GenBank/DDBJ databases">
        <title>The chitinases involved in constricting ring structure development in the nematode-trapping fungus Drechslerella dactyloides.</title>
        <authorList>
            <person name="Wang R."/>
            <person name="Zhang L."/>
            <person name="Tang P."/>
            <person name="Li S."/>
            <person name="Liang L."/>
        </authorList>
    </citation>
    <scope>NUCLEOTIDE SEQUENCE</scope>
    <source>
        <strain evidence="8">YMF1.00031</strain>
    </source>
</reference>
<dbReference type="EMBL" id="JAQGDS010000003">
    <property type="protein sequence ID" value="KAJ6261800.1"/>
    <property type="molecule type" value="Genomic_DNA"/>
</dbReference>
<dbReference type="InterPro" id="IPR050888">
    <property type="entry name" value="ZnF_C2H2-type_TF"/>
</dbReference>
<evidence type="ECO:0000313" key="8">
    <source>
        <dbReference type="EMBL" id="KAJ6261800.1"/>
    </source>
</evidence>
<keyword evidence="9" id="KW-1185">Reference proteome</keyword>
<keyword evidence="2" id="KW-0479">Metal-binding</keyword>
<dbReference type="InterPro" id="IPR013087">
    <property type="entry name" value="Znf_C2H2_type"/>
</dbReference>
<dbReference type="SMART" id="SM00355">
    <property type="entry name" value="ZnF_C2H2"/>
    <property type="match status" value="3"/>
</dbReference>
<evidence type="ECO:0000256" key="3">
    <source>
        <dbReference type="ARBA" id="ARBA00022737"/>
    </source>
</evidence>
<dbReference type="Gene3D" id="3.30.160.60">
    <property type="entry name" value="Classic Zinc Finger"/>
    <property type="match status" value="1"/>
</dbReference>
<evidence type="ECO:0000256" key="2">
    <source>
        <dbReference type="ARBA" id="ARBA00022723"/>
    </source>
</evidence>
<keyword evidence="6" id="KW-0539">Nucleus</keyword>
<organism evidence="8 9">
    <name type="scientific">Drechslerella dactyloides</name>
    <name type="common">Nematode-trapping fungus</name>
    <name type="synonym">Arthrobotrys dactyloides</name>
    <dbReference type="NCBI Taxonomy" id="74499"/>
    <lineage>
        <taxon>Eukaryota</taxon>
        <taxon>Fungi</taxon>
        <taxon>Dikarya</taxon>
        <taxon>Ascomycota</taxon>
        <taxon>Pezizomycotina</taxon>
        <taxon>Orbiliomycetes</taxon>
        <taxon>Orbiliales</taxon>
        <taxon>Orbiliaceae</taxon>
        <taxon>Drechslerella</taxon>
    </lineage>
</organism>
<proteinExistence type="predicted"/>
<evidence type="ECO:0000256" key="5">
    <source>
        <dbReference type="ARBA" id="ARBA00022833"/>
    </source>
</evidence>
<dbReference type="Pfam" id="PF00096">
    <property type="entry name" value="zf-C2H2"/>
    <property type="match status" value="1"/>
</dbReference>
<evidence type="ECO:0000256" key="1">
    <source>
        <dbReference type="ARBA" id="ARBA00004123"/>
    </source>
</evidence>
<feature type="domain" description="C2H2-type" evidence="7">
    <location>
        <begin position="180"/>
        <end position="200"/>
    </location>
</feature>
<dbReference type="Pfam" id="PF12874">
    <property type="entry name" value="zf-met"/>
    <property type="match status" value="1"/>
</dbReference>
<dbReference type="Proteomes" id="UP001221413">
    <property type="component" value="Unassembled WGS sequence"/>
</dbReference>
<feature type="domain" description="C2H2-type" evidence="7">
    <location>
        <begin position="63"/>
        <end position="85"/>
    </location>
</feature>
<name>A0AAD6IZW0_DREDA</name>
<keyword evidence="5" id="KW-0862">Zinc</keyword>
<keyword evidence="3" id="KW-0677">Repeat</keyword>
<feature type="domain" description="C2H2-type" evidence="7">
    <location>
        <begin position="37"/>
        <end position="62"/>
    </location>
</feature>